<keyword evidence="2" id="KW-1185">Reference proteome</keyword>
<accession>A0ACC1ISH7</accession>
<organism evidence="1 2">
    <name type="scientific">Kickxella alabastrina</name>
    <dbReference type="NCBI Taxonomy" id="61397"/>
    <lineage>
        <taxon>Eukaryota</taxon>
        <taxon>Fungi</taxon>
        <taxon>Fungi incertae sedis</taxon>
        <taxon>Zoopagomycota</taxon>
        <taxon>Kickxellomycotina</taxon>
        <taxon>Kickxellomycetes</taxon>
        <taxon>Kickxellales</taxon>
        <taxon>Kickxellaceae</taxon>
        <taxon>Kickxella</taxon>
    </lineage>
</organism>
<evidence type="ECO:0000313" key="1">
    <source>
        <dbReference type="EMBL" id="KAJ1900111.1"/>
    </source>
</evidence>
<proteinExistence type="predicted"/>
<reference evidence="1" key="1">
    <citation type="submission" date="2022-07" db="EMBL/GenBank/DDBJ databases">
        <title>Phylogenomic reconstructions and comparative analyses of Kickxellomycotina fungi.</title>
        <authorList>
            <person name="Reynolds N.K."/>
            <person name="Stajich J.E."/>
            <person name="Barry K."/>
            <person name="Grigoriev I.V."/>
            <person name="Crous P."/>
            <person name="Smith M.E."/>
        </authorList>
    </citation>
    <scope>NUCLEOTIDE SEQUENCE</scope>
    <source>
        <strain evidence="1">Benny 63K</strain>
    </source>
</reference>
<evidence type="ECO:0000313" key="2">
    <source>
        <dbReference type="Proteomes" id="UP001150581"/>
    </source>
</evidence>
<comment type="caution">
    <text evidence="1">The sequence shown here is derived from an EMBL/GenBank/DDBJ whole genome shotgun (WGS) entry which is preliminary data.</text>
</comment>
<protein>
    <submittedName>
        <fullName evidence="1">Uncharacterized protein</fullName>
    </submittedName>
</protein>
<gene>
    <name evidence="1" type="ORF">LPJ66_001684</name>
</gene>
<sequence>MSQARSATAAELRAAALMSLRARAVKLQNRTPASSAVIALATPAGEQRTEEGKDNAIASVSVSEVLSAQTPAAQAPANDTHQLLNAPGRYDSKIRGTLVESVLYSDKPTYSSEQHAQSDNNNISSDQHFTSNPKAEDDFESLFAQYQTHSNPPATQHANPAATQNANSAIYFNHYGHHNPREVVYSVQHPYERIQLPGLAPSRMFSGGSTAFPFQSTHWAPGNFSGYHMGGQLAPGLEYAEAQPYQIPGPMMAYQEAPVFMGFNHHAHNMILPPPPLTQQPPPPQSPPPQSPTLQMSLQMAFGNKSICGYEDGELAGMYSLPPAPHTQTHTPVDVSTTDPHLVLQSYGPLSDGELDPSLHIDPHMLLSDGEADEHVGGTLGAADSHMPMMDSLFRKDGRLDIEGIARSRVAGIIKSRDSKLMKGAPFRALMLLLKCIKRDDPESIQTIVKGTPFAVVQELNSLSHEFGLATVTDACMSILIASDSGAVRPNIAMLDNAHSHQRQLSVAAMNGALTTDVAAPAAAVVSEQGSDSDIEDMDMRSSSSEHGEGLSHDVDIDVDMDMSSDVEYEQAAAAPATPAARNQLHMAANHGYEPLHMRLRESTPQPMSLFSRSRAPSPPSAQPRALGITPLIGRMSSSFDLVERSLSNIMDSPPVFNSRQPTPNSPLARYPPFESTPPTVEHTLCNSQYGRLVVYVSLSDSDYDGDTDDASDSMHTEDPELLAQEKARHEEARMLISECRRLKREDASHTPILGSSTSIARLNASATVAAALVNTSAPEPNRDLPDEVLMKTKMNLKVQEEAIAQMKLEISRRKTKMLLRKKLYESMSAQRQNTQPLERIVSAPNTPPLSTEMAVDVGPLKPAAPNPVSLNSPSGSTDGALSTMCSPSESRNFKTPKAAEVTGACGVSGSVSHTKDSSEAVQLPDELSAMGEDERELVNVFSTISPLRLHASTLPEISFLEHSICGLPKEMRDKHASSLVAIMKDAIDAKQAELNCLSKDLSQMSRVDLDSLKMRAAKVTDRLTARQKQLCSQRELAQDRIRELQQSTRLAELELEFLGFSRDANLSYRSMLSSAPQLPKVAESVDVHSAALRSDIAEILWRVNLIRDITGNEQATIIAAAATEMMVAQRTLVQPAPPSIPPAPPVVCSTEAILTNKAAEPKDDAPPARTTAQVPGIDEVRAKLAAINKDREALVEKVAKLSKKRKLKPKREKQEDMAQDATEGTAPKKQRSSSVDRPVATAAAPAATKPAALPAATTANTNPAVPSDIAGTTANIKWLSMLLKRAASKHIKVKKPIGDYAPTNTIDSSIFQPIIVVDGIGLPATTGPVSRIILTTTVRDGSNLLSARTHSSPVPAALSVCSSPQSTYLSYESPFGKSSVPSTPTFDAAEFDAGTFPQDMESTPTSVDNDECSLKILKTITVAQIVNHFHTQLEASQDVIRQYYNDLRTALRTVPAEADGTVSTFAVAKAFLPVLSKFGSVPKTNKTLGNKNPLQIAIDLGQTHASNSGFILLSKIQENKCIGIKQLADLQRTIEQCAAFPPILNGDVARMSNPLDTTRHKTQAKGKSERVRRYYEALESDSDDGSAFEADSCDSDADADDDDNSKMDYSENHDAVDADDDNNAASATEDDPDALYLRALRILWHGSPFGKLIPTQSRILHFLHSRANVWLGKAIRFLKQSLQLHPKSEKLWDLYLELYMRQSVDTKEIVSAFSDAIKFHTQSMTIWRRYVHWCGWNVQHSTGTLVDCFAWHNRLSVVSAAAIKCLAGKTTALLEEQTSAFIVEMMSYFWECSWVLIERQSAIKVTDLPANAPTMVYLNRPRLVDHMYACLSSDSVQALSDNITSLRAANSCTRKSEMVGDTVWKPDSWILAKLLLPHHLLFIGHMFVFGFIRTNKIHRSVMAGMQAAMRAGCQYQTTYFISLDKLVTDAAKKETSLPAYVVPIVRQLTISIGHVLVMYDMTQDATNPSAQALVRSRELCQASINATKAQLAKHSMAPKASSMRIITSREDVAGRIESLFASAAPDMQALSALPPTIAKQGDSKFLLSAQLLLHIIESKSLDMAYQHAACFLRSNALFIARGMFIDTSELQADLPVVESSYDNALFRQSLMDSRALYYRMVGYNSVNPPKSMLALASKLLGGGIEGDNSAYAQVRETAGIWINIALSELLLAHFVSGETVDWMTTDSSPIESAELWLRCALDHISPSSTGSRAYIWTLLLQVIMAQRSLCLNDFTQMHNDLAGTADVESLHLTSNCFAPMNFVVRAIISCNPLGATVDAIGNYISYVARGDTELALR</sequence>
<dbReference type="Proteomes" id="UP001150581">
    <property type="component" value="Unassembled WGS sequence"/>
</dbReference>
<dbReference type="EMBL" id="JANBPG010000101">
    <property type="protein sequence ID" value="KAJ1900111.1"/>
    <property type="molecule type" value="Genomic_DNA"/>
</dbReference>
<name>A0ACC1ISH7_9FUNG</name>